<dbReference type="GO" id="GO:0015628">
    <property type="term" value="P:protein secretion by the type II secretion system"/>
    <property type="evidence" value="ECO:0007669"/>
    <property type="project" value="InterPro"/>
</dbReference>
<evidence type="ECO:0000313" key="2">
    <source>
        <dbReference type="EMBL" id="OKA20994.1"/>
    </source>
</evidence>
<sequence length="150" mass="16797">MKSQLRDYWRQLPGRDRQLLGMLGVFLLAVLAFYGFWQPAGQRWDTAQALYSRAVLQAAQVQLARPTLAAKGGEQPLATRLSESAASAGLNVQQFEMDARVLRITLSGDAVAVLGWLERIEQEDARFESVRLEKRDLSLQAQLQLSNNPL</sequence>
<dbReference type="Pfam" id="PF04612">
    <property type="entry name" value="T2SSM"/>
    <property type="match status" value="1"/>
</dbReference>
<dbReference type="EMBL" id="MPJC01000006">
    <property type="protein sequence ID" value="OKA20994.1"/>
    <property type="molecule type" value="Genomic_DNA"/>
</dbReference>
<dbReference type="OrthoDB" id="7029255at2"/>
<accession>A0A0M4RJP7</accession>
<evidence type="ECO:0000313" key="5">
    <source>
        <dbReference type="Proteomes" id="UP000186677"/>
    </source>
</evidence>
<evidence type="ECO:0000313" key="4">
    <source>
        <dbReference type="Proteomes" id="UP000185990"/>
    </source>
</evidence>
<proteinExistence type="predicted"/>
<evidence type="ECO:0000313" key="3">
    <source>
        <dbReference type="EMBL" id="OKA25564.1"/>
    </source>
</evidence>
<feature type="transmembrane region" description="Helical" evidence="1">
    <location>
        <begin position="20"/>
        <end position="37"/>
    </location>
</feature>
<dbReference type="EMBL" id="MPJD01000016">
    <property type="protein sequence ID" value="OKA25564.1"/>
    <property type="molecule type" value="Genomic_DNA"/>
</dbReference>
<dbReference type="AlphaFoldDB" id="A0A0M4RJP7"/>
<accession>A0A1Q4KHU2</accession>
<dbReference type="Proteomes" id="UP000185990">
    <property type="component" value="Unassembled WGS sequence"/>
</dbReference>
<evidence type="ECO:0000256" key="1">
    <source>
        <dbReference type="SAM" id="Phobius"/>
    </source>
</evidence>
<protein>
    <recommendedName>
        <fullName evidence="6">Type II secretory protein PulM</fullName>
    </recommendedName>
</protein>
<keyword evidence="5" id="KW-1185">Reference proteome</keyword>
<gene>
    <name evidence="2" type="ORF">BOH73_11545</name>
    <name evidence="3" type="ORF">BOH74_07995</name>
</gene>
<dbReference type="GO" id="GO:0015627">
    <property type="term" value="C:type II protein secretion system complex"/>
    <property type="evidence" value="ECO:0007669"/>
    <property type="project" value="InterPro"/>
</dbReference>
<dbReference type="KEGG" id="ppsy:AOC04_18555"/>
<keyword evidence="1" id="KW-1133">Transmembrane helix</keyword>
<dbReference type="Proteomes" id="UP000186677">
    <property type="component" value="Unassembled WGS sequence"/>
</dbReference>
<reference evidence="2 5" key="2">
    <citation type="submission" date="2016-11" db="EMBL/GenBank/DDBJ databases">
        <title>Draft genome of Pseudomonas versuta A4R1.5.</title>
        <authorList>
            <person name="See-Too W.-S."/>
        </authorList>
    </citation>
    <scope>NUCLEOTIDE SEQUENCE [LARGE SCALE GENOMIC DNA]</scope>
    <source>
        <strain evidence="2 5">A4R1.5</strain>
    </source>
</reference>
<name>A0A0M4RJP7_9PSED</name>
<keyword evidence="1" id="KW-0812">Transmembrane</keyword>
<evidence type="ECO:0008006" key="6">
    <source>
        <dbReference type="Google" id="ProtNLM"/>
    </source>
</evidence>
<organism evidence="3 4">
    <name type="scientific">Pseudomonas versuta</name>
    <dbReference type="NCBI Taxonomy" id="1788301"/>
    <lineage>
        <taxon>Bacteria</taxon>
        <taxon>Pseudomonadati</taxon>
        <taxon>Pseudomonadota</taxon>
        <taxon>Gammaproteobacteria</taxon>
        <taxon>Pseudomonadales</taxon>
        <taxon>Pseudomonadaceae</taxon>
        <taxon>Pseudomonas</taxon>
    </lineage>
</organism>
<comment type="caution">
    <text evidence="3">The sequence shown here is derived from an EMBL/GenBank/DDBJ whole genome shotgun (WGS) entry which is preliminary data.</text>
</comment>
<dbReference type="RefSeq" id="WP_060695939.1">
    <property type="nucleotide sequence ID" value="NZ_CP012676.1"/>
</dbReference>
<reference evidence="3 4" key="1">
    <citation type="submission" date="2016-11" db="EMBL/GenBank/DDBJ databases">
        <title>Draft genome of Pseudomonas versuta A4R1.12.</title>
        <authorList>
            <person name="See-Too W.-S."/>
        </authorList>
    </citation>
    <scope>NUCLEOTIDE SEQUENCE [LARGE SCALE GENOMIC DNA]</scope>
    <source>
        <strain evidence="3 4">A4R1.12</strain>
    </source>
</reference>
<dbReference type="InterPro" id="IPR007690">
    <property type="entry name" value="T2SS_GspM"/>
</dbReference>
<keyword evidence="1" id="KW-0472">Membrane</keyword>